<feature type="domain" description="Glycosyltransferase RgtA/B/C/D-like" evidence="9">
    <location>
        <begin position="82"/>
        <end position="240"/>
    </location>
</feature>
<feature type="transmembrane region" description="Helical" evidence="8">
    <location>
        <begin position="129"/>
        <end position="148"/>
    </location>
</feature>
<reference evidence="10 11" key="1">
    <citation type="journal article" date="2016" name="Nat. Commun.">
        <title>Thousands of microbial genomes shed light on interconnected biogeochemical processes in an aquifer system.</title>
        <authorList>
            <person name="Anantharaman K."/>
            <person name="Brown C.T."/>
            <person name="Hug L.A."/>
            <person name="Sharon I."/>
            <person name="Castelle C.J."/>
            <person name="Probst A.J."/>
            <person name="Thomas B.C."/>
            <person name="Singh A."/>
            <person name="Wilkins M.J."/>
            <person name="Karaoz U."/>
            <person name="Brodie E.L."/>
            <person name="Williams K.H."/>
            <person name="Hubbard S.S."/>
            <person name="Banfield J.F."/>
        </authorList>
    </citation>
    <scope>NUCLEOTIDE SEQUENCE [LARGE SCALE GENOMIC DNA]</scope>
</reference>
<evidence type="ECO:0000256" key="5">
    <source>
        <dbReference type="ARBA" id="ARBA00022692"/>
    </source>
</evidence>
<comment type="subcellular location">
    <subcellularLocation>
        <location evidence="1">Cell membrane</location>
        <topology evidence="1">Multi-pass membrane protein</topology>
    </subcellularLocation>
</comment>
<dbReference type="STRING" id="1797263.A2397_04460"/>
<dbReference type="Proteomes" id="UP000176424">
    <property type="component" value="Unassembled WGS sequence"/>
</dbReference>
<dbReference type="GO" id="GO:0005886">
    <property type="term" value="C:plasma membrane"/>
    <property type="evidence" value="ECO:0007669"/>
    <property type="project" value="UniProtKB-SubCell"/>
</dbReference>
<dbReference type="AlphaFoldDB" id="A0A1F4ZTV4"/>
<keyword evidence="5 8" id="KW-0812">Transmembrane</keyword>
<evidence type="ECO:0000256" key="7">
    <source>
        <dbReference type="ARBA" id="ARBA00023136"/>
    </source>
</evidence>
<keyword evidence="2" id="KW-1003">Cell membrane</keyword>
<keyword evidence="3" id="KW-0328">Glycosyltransferase</keyword>
<gene>
    <name evidence="10" type="ORF">A2397_04460</name>
</gene>
<keyword evidence="4" id="KW-0808">Transferase</keyword>
<feature type="transmembrane region" description="Helical" evidence="8">
    <location>
        <begin position="297"/>
        <end position="315"/>
    </location>
</feature>
<organism evidence="10 11">
    <name type="scientific">Candidatus Amesbacteria bacterium RIFOXYB1_FULL_44_23</name>
    <dbReference type="NCBI Taxonomy" id="1797263"/>
    <lineage>
        <taxon>Bacteria</taxon>
        <taxon>Candidatus Amesiibacteriota</taxon>
    </lineage>
</organism>
<feature type="transmembrane region" description="Helical" evidence="8">
    <location>
        <begin position="222"/>
        <end position="240"/>
    </location>
</feature>
<dbReference type="GO" id="GO:0016763">
    <property type="term" value="F:pentosyltransferase activity"/>
    <property type="evidence" value="ECO:0007669"/>
    <property type="project" value="TreeGrafter"/>
</dbReference>
<dbReference type="EMBL" id="MEXR01000021">
    <property type="protein sequence ID" value="OGD09825.1"/>
    <property type="molecule type" value="Genomic_DNA"/>
</dbReference>
<evidence type="ECO:0000259" key="9">
    <source>
        <dbReference type="Pfam" id="PF13231"/>
    </source>
</evidence>
<evidence type="ECO:0000256" key="1">
    <source>
        <dbReference type="ARBA" id="ARBA00004651"/>
    </source>
</evidence>
<sequence length="474" mass="55141">MSKDFPKYLLALIFLGGFVVRLYKINNPIADWHSWRQADTSAVTRNYVKYGINLFFPRYDDMSDVSGKGLINPEGYRFVEFPVFNLVHFTFVKLFPFKTLEFWGRMVSVLAALSSGWLLYLIVKRHSDFWTGLFAAFFYLFLPFNIYFTRVILPDPLMVTLFLLSLNCFDIWTKKSDKIWIIASTIFGGLAAMVKPVAIFFLLPITWYFFRKYGLRLLKNRWFWITHLGFALPFLFWRIWEYRYPAGVPASSWLLNGDNIRFKGAFFRWIFGERIGKMILGSWGTLILGQGILESSFFAPWLLAALLYLFTFAMGNVRHDYYQIPIIPVLSIFLAFGTSALLKLNKSTPKIWAGRILGFACIGFMLAFSWYDIRGNYQVNHWEIVHAGARIDQITPKDAVVVAPYNGDTAFLYQTNRKGFAYIPFPIKDLIDRYNATYYVSVNYDDQTNAIISKYTPVEKTPEYVIVKLVEPRP</sequence>
<evidence type="ECO:0000313" key="10">
    <source>
        <dbReference type="EMBL" id="OGD09825.1"/>
    </source>
</evidence>
<feature type="transmembrane region" description="Helical" evidence="8">
    <location>
        <begin position="321"/>
        <end position="342"/>
    </location>
</feature>
<comment type="caution">
    <text evidence="10">The sequence shown here is derived from an EMBL/GenBank/DDBJ whole genome shotgun (WGS) entry which is preliminary data.</text>
</comment>
<evidence type="ECO:0000256" key="8">
    <source>
        <dbReference type="SAM" id="Phobius"/>
    </source>
</evidence>
<evidence type="ECO:0000256" key="6">
    <source>
        <dbReference type="ARBA" id="ARBA00022989"/>
    </source>
</evidence>
<feature type="transmembrane region" description="Helical" evidence="8">
    <location>
        <begin position="102"/>
        <end position="123"/>
    </location>
</feature>
<protein>
    <recommendedName>
        <fullName evidence="9">Glycosyltransferase RgtA/B/C/D-like domain-containing protein</fullName>
    </recommendedName>
</protein>
<proteinExistence type="predicted"/>
<dbReference type="Pfam" id="PF13231">
    <property type="entry name" value="PMT_2"/>
    <property type="match status" value="1"/>
</dbReference>
<dbReference type="GO" id="GO:0009103">
    <property type="term" value="P:lipopolysaccharide biosynthetic process"/>
    <property type="evidence" value="ECO:0007669"/>
    <property type="project" value="UniProtKB-ARBA"/>
</dbReference>
<keyword evidence="7 8" id="KW-0472">Membrane</keyword>
<dbReference type="PANTHER" id="PTHR33908">
    <property type="entry name" value="MANNOSYLTRANSFERASE YKCB-RELATED"/>
    <property type="match status" value="1"/>
</dbReference>
<feature type="transmembrane region" description="Helical" evidence="8">
    <location>
        <begin position="179"/>
        <end position="210"/>
    </location>
</feature>
<evidence type="ECO:0000256" key="2">
    <source>
        <dbReference type="ARBA" id="ARBA00022475"/>
    </source>
</evidence>
<feature type="transmembrane region" description="Helical" evidence="8">
    <location>
        <begin position="354"/>
        <end position="371"/>
    </location>
</feature>
<name>A0A1F4ZTV4_9BACT</name>
<accession>A0A1F4ZTV4</accession>
<dbReference type="InterPro" id="IPR050297">
    <property type="entry name" value="LipidA_mod_glycosyltrf_83"/>
</dbReference>
<keyword evidence="6 8" id="KW-1133">Transmembrane helix</keyword>
<evidence type="ECO:0000256" key="4">
    <source>
        <dbReference type="ARBA" id="ARBA00022679"/>
    </source>
</evidence>
<dbReference type="PANTHER" id="PTHR33908:SF11">
    <property type="entry name" value="MEMBRANE PROTEIN"/>
    <property type="match status" value="1"/>
</dbReference>
<dbReference type="InterPro" id="IPR038731">
    <property type="entry name" value="RgtA/B/C-like"/>
</dbReference>
<evidence type="ECO:0000256" key="3">
    <source>
        <dbReference type="ARBA" id="ARBA00022676"/>
    </source>
</evidence>
<evidence type="ECO:0000313" key="11">
    <source>
        <dbReference type="Proteomes" id="UP000176424"/>
    </source>
</evidence>